<name>A0A892ZGD2_9NEIS</name>
<accession>A0A892ZGD2</accession>
<organism evidence="2 3">
    <name type="scientific">Paralysiella testudinis</name>
    <dbReference type="NCBI Taxonomy" id="2809020"/>
    <lineage>
        <taxon>Bacteria</taxon>
        <taxon>Pseudomonadati</taxon>
        <taxon>Pseudomonadota</taxon>
        <taxon>Betaproteobacteria</taxon>
        <taxon>Neisseriales</taxon>
        <taxon>Neisseriaceae</taxon>
        <taxon>Paralysiella</taxon>
    </lineage>
</organism>
<keyword evidence="3" id="KW-1185">Reference proteome</keyword>
<dbReference type="RefSeq" id="WP_230339829.1">
    <property type="nucleotide sequence ID" value="NZ_CP069798.1"/>
</dbReference>
<feature type="transmembrane region" description="Helical" evidence="1">
    <location>
        <begin position="95"/>
        <end position="112"/>
    </location>
</feature>
<reference evidence="2" key="1">
    <citation type="submission" date="2021-02" db="EMBL/GenBank/DDBJ databases">
        <title>Neisseriaceae sp. 26B isolated from the cloaca of a Common Toad-headed Turtle (Mesoclemmys nasuta).</title>
        <authorList>
            <person name="Spergser J."/>
            <person name="Busse H.-J."/>
        </authorList>
    </citation>
    <scope>NUCLEOTIDE SEQUENCE</scope>
    <source>
        <strain evidence="2">26B</strain>
    </source>
</reference>
<evidence type="ECO:0000256" key="1">
    <source>
        <dbReference type="SAM" id="Phobius"/>
    </source>
</evidence>
<keyword evidence="1" id="KW-0472">Membrane</keyword>
<dbReference type="Pfam" id="PF02325">
    <property type="entry name" value="CCB3_YggT"/>
    <property type="match status" value="1"/>
</dbReference>
<proteinExistence type="predicted"/>
<keyword evidence="1" id="KW-0812">Transmembrane</keyword>
<dbReference type="InterPro" id="IPR003425">
    <property type="entry name" value="CCB3/YggT"/>
</dbReference>
<feature type="transmembrane region" description="Helical" evidence="1">
    <location>
        <begin position="61"/>
        <end position="83"/>
    </location>
</feature>
<protein>
    <submittedName>
        <fullName evidence="2">YggT family protein</fullName>
    </submittedName>
</protein>
<dbReference type="AlphaFoldDB" id="A0A892ZGD2"/>
<dbReference type="EMBL" id="CP069798">
    <property type="protein sequence ID" value="QRQ82545.1"/>
    <property type="molecule type" value="Genomic_DNA"/>
</dbReference>
<keyword evidence="1" id="KW-1133">Transmembrane helix</keyword>
<sequence length="188" mass="21149">MPLLSKVILLLADVLAIVCLARMLLQWGQLHYKQPLAEFCRSSTDWLIKPLRKLAPPLGRWDSACVLAVLLVYYLAYTAAMLLGLPEIQISAKLVAANVLFTVFSALKALAYTLLLGLVLRMMLSFAAPAAPIMPVLQRIFDPLTRPFAFLRIGRMDFSATVLVLALWLWLSHFAPQVMMQLNLWLLR</sequence>
<dbReference type="GO" id="GO:0016020">
    <property type="term" value="C:membrane"/>
    <property type="evidence" value="ECO:0007669"/>
    <property type="project" value="InterPro"/>
</dbReference>
<feature type="transmembrane region" description="Helical" evidence="1">
    <location>
        <begin position="7"/>
        <end position="25"/>
    </location>
</feature>
<evidence type="ECO:0000313" key="2">
    <source>
        <dbReference type="EMBL" id="QRQ82545.1"/>
    </source>
</evidence>
<feature type="transmembrane region" description="Helical" evidence="1">
    <location>
        <begin position="158"/>
        <end position="179"/>
    </location>
</feature>
<dbReference type="Proteomes" id="UP000653156">
    <property type="component" value="Chromosome"/>
</dbReference>
<gene>
    <name evidence="2" type="ORF">JQU52_03875</name>
</gene>
<evidence type="ECO:0000313" key="3">
    <source>
        <dbReference type="Proteomes" id="UP000653156"/>
    </source>
</evidence>
<dbReference type="KEGG" id="ptes:JQU52_03875"/>